<reference evidence="3 4" key="1">
    <citation type="journal article" date="2019" name="Environ. Microbiol.">
        <title>Species interactions and distinct microbial communities in high Arctic permafrost affected cryosols are associated with the CH4 and CO2 gas fluxes.</title>
        <authorList>
            <person name="Altshuler I."/>
            <person name="Hamel J."/>
            <person name="Turney S."/>
            <person name="Magnuson E."/>
            <person name="Levesque R."/>
            <person name="Greer C."/>
            <person name="Whyte L.G."/>
        </authorList>
    </citation>
    <scope>NUCLEOTIDE SEQUENCE [LARGE SCALE GENOMIC DNA]</scope>
    <source>
        <strain evidence="3 4">S5.1</strain>
    </source>
</reference>
<feature type="region of interest" description="Disordered" evidence="1">
    <location>
        <begin position="28"/>
        <end position="59"/>
    </location>
</feature>
<feature type="signal peptide" evidence="2">
    <location>
        <begin position="1"/>
        <end position="21"/>
    </location>
</feature>
<gene>
    <name evidence="3" type="ORF">EAH84_10190</name>
</gene>
<keyword evidence="4" id="KW-1185">Reference proteome</keyword>
<accession>A0A502CHC5</accession>
<dbReference type="AlphaFoldDB" id="A0A502CHC5"/>
<feature type="compositionally biased region" description="Basic and acidic residues" evidence="1">
    <location>
        <begin position="28"/>
        <end position="53"/>
    </location>
</feature>
<evidence type="ECO:0000313" key="4">
    <source>
        <dbReference type="Proteomes" id="UP000318413"/>
    </source>
</evidence>
<comment type="caution">
    <text evidence="3">The sequence shown here is derived from an EMBL/GenBank/DDBJ whole genome shotgun (WGS) entry which is preliminary data.</text>
</comment>
<evidence type="ECO:0000256" key="2">
    <source>
        <dbReference type="SAM" id="SignalP"/>
    </source>
</evidence>
<organism evidence="3 4">
    <name type="scientific">Sphingomonas oligophenolica</name>
    <dbReference type="NCBI Taxonomy" id="301154"/>
    <lineage>
        <taxon>Bacteria</taxon>
        <taxon>Pseudomonadati</taxon>
        <taxon>Pseudomonadota</taxon>
        <taxon>Alphaproteobacteria</taxon>
        <taxon>Sphingomonadales</taxon>
        <taxon>Sphingomonadaceae</taxon>
        <taxon>Sphingomonas</taxon>
    </lineage>
</organism>
<proteinExistence type="predicted"/>
<keyword evidence="2" id="KW-0732">Signal</keyword>
<name>A0A502CHC5_9SPHN</name>
<feature type="chain" id="PRO_5021381473" description="Sulfur globule protein" evidence="2">
    <location>
        <begin position="22"/>
        <end position="96"/>
    </location>
</feature>
<protein>
    <recommendedName>
        <fullName evidence="5">Sulfur globule protein</fullName>
    </recommendedName>
</protein>
<sequence length="96" mass="10971">MKITAILGAGALAIGSLVVTAAPAAAQRHGDGNYDRGHHDRDNYNRGHNDRGHHYGQRNHRRGYAYGYRSNVRSRVVCRVQRGYYGPVRRCYRIYR</sequence>
<dbReference type="Proteomes" id="UP000318413">
    <property type="component" value="Unassembled WGS sequence"/>
</dbReference>
<evidence type="ECO:0000256" key="1">
    <source>
        <dbReference type="SAM" id="MobiDB-lite"/>
    </source>
</evidence>
<evidence type="ECO:0008006" key="5">
    <source>
        <dbReference type="Google" id="ProtNLM"/>
    </source>
</evidence>
<dbReference type="RefSeq" id="WP_140871596.1">
    <property type="nucleotide sequence ID" value="NZ_RCZK01000007.1"/>
</dbReference>
<dbReference type="EMBL" id="RCZK01000007">
    <property type="protein sequence ID" value="TPG12112.1"/>
    <property type="molecule type" value="Genomic_DNA"/>
</dbReference>
<evidence type="ECO:0000313" key="3">
    <source>
        <dbReference type="EMBL" id="TPG12112.1"/>
    </source>
</evidence>